<feature type="compositionally biased region" description="Low complexity" evidence="4">
    <location>
        <begin position="141"/>
        <end position="157"/>
    </location>
</feature>
<dbReference type="SMART" id="SM00320">
    <property type="entry name" value="WD40"/>
    <property type="match status" value="5"/>
</dbReference>
<dbReference type="PANTHER" id="PTHR22838">
    <property type="entry name" value="WD REPEAT PROTEIN 26-RELATED"/>
    <property type="match status" value="1"/>
</dbReference>
<evidence type="ECO:0000256" key="1">
    <source>
        <dbReference type="ARBA" id="ARBA00022574"/>
    </source>
</evidence>
<dbReference type="InterPro" id="IPR036322">
    <property type="entry name" value="WD40_repeat_dom_sf"/>
</dbReference>
<dbReference type="SMART" id="SM00667">
    <property type="entry name" value="LisH"/>
    <property type="match status" value="1"/>
</dbReference>
<dbReference type="PROSITE" id="PS50294">
    <property type="entry name" value="WD_REPEATS_REGION"/>
    <property type="match status" value="1"/>
</dbReference>
<dbReference type="InterPro" id="IPR006595">
    <property type="entry name" value="CTLH_C"/>
</dbReference>
<keyword evidence="6" id="KW-1185">Reference proteome</keyword>
<evidence type="ECO:0000313" key="6">
    <source>
        <dbReference type="Proteomes" id="UP000887575"/>
    </source>
</evidence>
<accession>A0AAF3J554</accession>
<dbReference type="Proteomes" id="UP000887575">
    <property type="component" value="Unassembled WGS sequence"/>
</dbReference>
<dbReference type="Gene3D" id="2.130.10.10">
    <property type="entry name" value="YVTN repeat-like/Quinoprotein amine dehydrogenase"/>
    <property type="match status" value="1"/>
</dbReference>
<keyword evidence="1 3" id="KW-0853">WD repeat</keyword>
<protein>
    <submittedName>
        <fullName evidence="7">WD repeat-containing protein 26</fullName>
    </submittedName>
</protein>
<feature type="repeat" description="WD" evidence="3">
    <location>
        <begin position="386"/>
        <end position="417"/>
    </location>
</feature>
<evidence type="ECO:0000256" key="2">
    <source>
        <dbReference type="ARBA" id="ARBA00022737"/>
    </source>
</evidence>
<dbReference type="Pfam" id="PF00400">
    <property type="entry name" value="WD40"/>
    <property type="match status" value="2"/>
</dbReference>
<evidence type="ECO:0000256" key="4">
    <source>
        <dbReference type="SAM" id="MobiDB-lite"/>
    </source>
</evidence>
<dbReference type="SUPFAM" id="SSF50978">
    <property type="entry name" value="WD40 repeat-like"/>
    <property type="match status" value="1"/>
</dbReference>
<dbReference type="GO" id="GO:0034657">
    <property type="term" value="C:GID complex"/>
    <property type="evidence" value="ECO:0007669"/>
    <property type="project" value="TreeGrafter"/>
</dbReference>
<sequence>MDSESETGERGKRMKRRREKSPTISSSSSSGPSRKRTARMEEREENETRQKQLLCAQEDRAPTRLQITKISRRRPLVVELLGGLASHEGGLSEPPLPKKPRMQCALSPPLAGAAGAATATTRSVAQRLKESSLKDGPAAIPSSQRPSTSGGRSPRSTAVNQSAKPGPALNRRQQNTIRIIAQYLRDLGLHESVESLVEESGCKVENAHAVRLREAILRGNWNEALNVLDKSYQFLSETDLDSAKLILFEEKFYDLLSRGELPLALKLLREDYPNKKNLRGRKTLLSNLLFMDAKEQNKNQEIQKHKSKNGAWRKQLATRIQRQLDPSYILPSKRLEHLTEQAWKYQISQCNLHFQGDNDGIDPDAIFKNHRCSAKDRPLFRAQQLLPKHSTEVWCLEFSPDGSKIASGSRNGEVFVWPVDARARSLGDPMRFRHNSGEAITCLAWSHDGRLLAVNGNDRLTDGDAAVYDTQSNCTVFRRLKPYNTMNSMTTFTTLSFYKGNKYRIFAANRHGQIQLHDLNQQDSYCGGFDGYRVIWLYAMQNGSCIAADTHQRIRQYNFSTKLDITLMQEESAIQNCAIHDDERYLMVVTEKNGLRVWDLETRTLIRSLCGVRYDKIIINPSFGGPSNMYACAGSLDGSVAVWNLDNSKPMARLERVHRGMVNAAKWSPSDEALLVTAGDDMHLRVFVANMISCNDGVRPPPITPIFPNTYGYAFPDKLPINNGVEKNGKSHDLCMTTQRSLPNDRLLLSNPGYSL</sequence>
<reference evidence="7" key="1">
    <citation type="submission" date="2024-02" db="UniProtKB">
        <authorList>
            <consortium name="WormBaseParasite"/>
        </authorList>
    </citation>
    <scope>IDENTIFICATION</scope>
</reference>
<evidence type="ECO:0000256" key="3">
    <source>
        <dbReference type="PROSITE-ProRule" id="PRU00221"/>
    </source>
</evidence>
<organism evidence="6 7">
    <name type="scientific">Mesorhabditis belari</name>
    <dbReference type="NCBI Taxonomy" id="2138241"/>
    <lineage>
        <taxon>Eukaryota</taxon>
        <taxon>Metazoa</taxon>
        <taxon>Ecdysozoa</taxon>
        <taxon>Nematoda</taxon>
        <taxon>Chromadorea</taxon>
        <taxon>Rhabditida</taxon>
        <taxon>Rhabditina</taxon>
        <taxon>Rhabditomorpha</taxon>
        <taxon>Rhabditoidea</taxon>
        <taxon>Rhabditidae</taxon>
        <taxon>Mesorhabditinae</taxon>
        <taxon>Mesorhabditis</taxon>
    </lineage>
</organism>
<dbReference type="InterPro" id="IPR006594">
    <property type="entry name" value="LisH"/>
</dbReference>
<dbReference type="InterPro" id="IPR015943">
    <property type="entry name" value="WD40/YVTN_repeat-like_dom_sf"/>
</dbReference>
<dbReference type="PROSITE" id="PS50897">
    <property type="entry name" value="CTLH"/>
    <property type="match status" value="1"/>
</dbReference>
<dbReference type="PROSITE" id="PS50082">
    <property type="entry name" value="WD_REPEATS_2"/>
    <property type="match status" value="2"/>
</dbReference>
<feature type="region of interest" description="Disordered" evidence="4">
    <location>
        <begin position="1"/>
        <end position="66"/>
    </location>
</feature>
<feature type="domain" description="CTLH" evidence="5">
    <location>
        <begin position="205"/>
        <end position="263"/>
    </location>
</feature>
<dbReference type="PANTHER" id="PTHR22838:SF0">
    <property type="entry name" value="WD REPEAT-CONTAINING PROTEIN 26"/>
    <property type="match status" value="1"/>
</dbReference>
<feature type="compositionally biased region" description="Low complexity" evidence="4">
    <location>
        <begin position="22"/>
        <end position="32"/>
    </location>
</feature>
<feature type="compositionally biased region" description="Basic and acidic residues" evidence="4">
    <location>
        <begin position="38"/>
        <end position="50"/>
    </location>
</feature>
<keyword evidence="2" id="KW-0677">Repeat</keyword>
<dbReference type="InterPro" id="IPR001680">
    <property type="entry name" value="WD40_rpt"/>
</dbReference>
<feature type="region of interest" description="Disordered" evidence="4">
    <location>
        <begin position="86"/>
        <end position="171"/>
    </location>
</feature>
<proteinExistence type="predicted"/>
<evidence type="ECO:0000313" key="7">
    <source>
        <dbReference type="WBParaSite" id="MBELARI_LOCUS16825"/>
    </source>
</evidence>
<dbReference type="WBParaSite" id="MBELARI_LOCUS16825">
    <property type="protein sequence ID" value="MBELARI_LOCUS16825"/>
    <property type="gene ID" value="MBELARI_LOCUS16825"/>
</dbReference>
<dbReference type="AlphaFoldDB" id="A0AAF3J554"/>
<feature type="compositionally biased region" description="Low complexity" evidence="4">
    <location>
        <begin position="111"/>
        <end position="121"/>
    </location>
</feature>
<dbReference type="PROSITE" id="PS50896">
    <property type="entry name" value="LISH"/>
    <property type="match status" value="1"/>
</dbReference>
<evidence type="ECO:0000259" key="5">
    <source>
        <dbReference type="PROSITE" id="PS50897"/>
    </source>
</evidence>
<dbReference type="InterPro" id="IPR051350">
    <property type="entry name" value="WD_repeat-ST_regulator"/>
</dbReference>
<feature type="repeat" description="WD" evidence="3">
    <location>
        <begin position="567"/>
        <end position="608"/>
    </location>
</feature>
<dbReference type="GO" id="GO:0043161">
    <property type="term" value="P:proteasome-mediated ubiquitin-dependent protein catabolic process"/>
    <property type="evidence" value="ECO:0007669"/>
    <property type="project" value="TreeGrafter"/>
</dbReference>
<name>A0AAF3J554_9BILA</name>
<dbReference type="SMART" id="SM00668">
    <property type="entry name" value="CTLH"/>
    <property type="match status" value="1"/>
</dbReference>